<dbReference type="InterPro" id="IPR012341">
    <property type="entry name" value="6hp_glycosidase-like_sf"/>
</dbReference>
<keyword evidence="4" id="KW-1185">Reference proteome</keyword>
<dbReference type="Gene3D" id="1.50.10.10">
    <property type="match status" value="1"/>
</dbReference>
<dbReference type="InterPro" id="IPR054491">
    <property type="entry name" value="MGH1-like_GH"/>
</dbReference>
<comment type="caution">
    <text evidence="3">The sequence shown here is derived from an EMBL/GenBank/DDBJ whole genome shotgun (WGS) entry which is preliminary data.</text>
</comment>
<evidence type="ECO:0000259" key="1">
    <source>
        <dbReference type="Pfam" id="PF14742"/>
    </source>
</evidence>
<dbReference type="Pfam" id="PF14742">
    <property type="entry name" value="GDE_N_bis"/>
    <property type="match status" value="1"/>
</dbReference>
<accession>A0ABV5LRS3</accession>
<protein>
    <submittedName>
        <fullName evidence="3">Glycogen debranching N-terminal domain-containing protein</fullName>
    </submittedName>
</protein>
<dbReference type="RefSeq" id="WP_380135771.1">
    <property type="nucleotide sequence ID" value="NZ_JBHLUI010000003.1"/>
</dbReference>
<dbReference type="Pfam" id="PF22422">
    <property type="entry name" value="MGH1-like_GH"/>
    <property type="match status" value="1"/>
</dbReference>
<feature type="domain" description="Putative glycogen debranching enzyme N-terminal" evidence="1">
    <location>
        <begin position="34"/>
        <end position="212"/>
    </location>
</feature>
<dbReference type="SUPFAM" id="SSF48208">
    <property type="entry name" value="Six-hairpin glycosidases"/>
    <property type="match status" value="1"/>
</dbReference>
<name>A0ABV5LRS3_9ACTN</name>
<dbReference type="EMBL" id="JBHMDM010000004">
    <property type="protein sequence ID" value="MFB9376785.1"/>
    <property type="molecule type" value="Genomic_DNA"/>
</dbReference>
<gene>
    <name evidence="3" type="ORF">ACFFVI_07380</name>
</gene>
<dbReference type="InterPro" id="IPR008928">
    <property type="entry name" value="6-hairpin_glycosidase_sf"/>
</dbReference>
<sequence length="653" mass="69515">MPETVLNDAPARTATVPVPLQPLLSGETVVLAAPVQAWSAADATMGSAAIHGIWVGDTRVVSALATAVRGSAVETISSAVRGAGRLQVEGLLRGLDDPGADPDVRISRRRTVDPRGCSEELSVTSRRREEFRTTVEVRLRADASSMELVKAGLGATPPAHVDVAGDGLRWNGGGAENHLRAPGADVTVDGVDVTLAWSLPVPAGGTVTVGWRLDTDLPEAVVHAARGPASWSTAGLRSGDDRLDRWAARALDDLAALRMTVPDRPEDVFLAAGAPWFFTLFGRDSIWAARLLLPVDHAVAAGTLRILADRQGTRSVAGTAEQPGKIMHELRREPLSIPGEGVTLAPLYYGTIDATPLWICLLHDAWRAGMADVEVAELLPNLERALTWMVEFGDSDGDGFLEYVDETGHGLANQGWKDSGDSVQFRDGRFADGPIALCEVQAYAHEAALKAADLLEHFGRPGADRCREEAARLRSAFRNSFWVEDEEGPYPAIALDVHKNPVNSLTSNIGHLLGTGLLDREEEERVAARLVSSAMSSGFGVRTMSTTDRGYWPLSYHRGSVWTHDTAIAIAGLLRSGFAAEARQLAEGLLAAAVGFGFRMPELHSGDAAEEVGRPVPYPAACHPQAWSAAAVVPVWTALAGAWPLTPPGPARS</sequence>
<proteinExistence type="predicted"/>
<dbReference type="InterPro" id="IPR032856">
    <property type="entry name" value="GDE_N_bis"/>
</dbReference>
<evidence type="ECO:0000313" key="4">
    <source>
        <dbReference type="Proteomes" id="UP001589748"/>
    </source>
</evidence>
<reference evidence="3 4" key="1">
    <citation type="submission" date="2024-09" db="EMBL/GenBank/DDBJ databases">
        <authorList>
            <person name="Sun Q."/>
            <person name="Mori K."/>
        </authorList>
    </citation>
    <scope>NUCLEOTIDE SEQUENCE [LARGE SCALE GENOMIC DNA]</scope>
    <source>
        <strain evidence="3 4">TISTR 1856</strain>
    </source>
</reference>
<feature type="domain" description="Mannosylglycerate hydrolase MGH1-like glycoside hydrolase" evidence="2">
    <location>
        <begin position="366"/>
        <end position="592"/>
    </location>
</feature>
<organism evidence="3 4">
    <name type="scientific">Kineococcus gynurae</name>
    <dbReference type="NCBI Taxonomy" id="452979"/>
    <lineage>
        <taxon>Bacteria</taxon>
        <taxon>Bacillati</taxon>
        <taxon>Actinomycetota</taxon>
        <taxon>Actinomycetes</taxon>
        <taxon>Kineosporiales</taxon>
        <taxon>Kineosporiaceae</taxon>
        <taxon>Kineococcus</taxon>
    </lineage>
</organism>
<dbReference type="Proteomes" id="UP001589748">
    <property type="component" value="Unassembled WGS sequence"/>
</dbReference>
<evidence type="ECO:0000313" key="3">
    <source>
        <dbReference type="EMBL" id="MFB9376785.1"/>
    </source>
</evidence>
<evidence type="ECO:0000259" key="2">
    <source>
        <dbReference type="Pfam" id="PF22422"/>
    </source>
</evidence>